<dbReference type="AlphaFoldDB" id="A0A4Q9L564"/>
<name>A0A4Q9L564_9MICR</name>
<comment type="caution">
    <text evidence="2">The sequence shown here is derived from an EMBL/GenBank/DDBJ whole genome shotgun (WGS) entry which is preliminary data.</text>
</comment>
<dbReference type="VEuPathDB" id="MicrosporidiaDB:CWI36_0228p0010"/>
<organism evidence="2 3">
    <name type="scientific">Hamiltosporidium magnivora</name>
    <dbReference type="NCBI Taxonomy" id="148818"/>
    <lineage>
        <taxon>Eukaryota</taxon>
        <taxon>Fungi</taxon>
        <taxon>Fungi incertae sedis</taxon>
        <taxon>Microsporidia</taxon>
        <taxon>Dubosqiidae</taxon>
        <taxon>Hamiltosporidium</taxon>
    </lineage>
</organism>
<dbReference type="EMBL" id="PIXR01001101">
    <property type="protein sequence ID" value="TBU02713.1"/>
    <property type="molecule type" value="Genomic_DNA"/>
</dbReference>
<evidence type="ECO:0000313" key="2">
    <source>
        <dbReference type="EMBL" id="TBU02713.1"/>
    </source>
</evidence>
<protein>
    <submittedName>
        <fullName evidence="2">Uncharacterized protein</fullName>
    </submittedName>
</protein>
<evidence type="ECO:0000256" key="1">
    <source>
        <dbReference type="SAM" id="MobiDB-lite"/>
    </source>
</evidence>
<sequence>MKITKNKVLIGTLILICFIAGFSAIEFFGSKKKSPKISKTKNDQNSTIPKTRTKKPECSKTEEDNLFSEILRNTENVPNQNEIQEVRLRYHGINEKARNLSIKIMNIIRMMKLI</sequence>
<dbReference type="Proteomes" id="UP000293045">
    <property type="component" value="Unassembled WGS sequence"/>
</dbReference>
<reference evidence="2 3" key="1">
    <citation type="submission" date="2017-12" db="EMBL/GenBank/DDBJ databases">
        <authorList>
            <person name="Pombert J.-F."/>
            <person name="Haag K.L."/>
            <person name="Ebert D."/>
        </authorList>
    </citation>
    <scope>NUCLEOTIDE SEQUENCE [LARGE SCALE GENOMIC DNA]</scope>
    <source>
        <strain evidence="2">IL-BN-2</strain>
    </source>
</reference>
<proteinExistence type="predicted"/>
<feature type="region of interest" description="Disordered" evidence="1">
    <location>
        <begin position="32"/>
        <end position="62"/>
    </location>
</feature>
<dbReference type="VEuPathDB" id="MicrosporidiaDB:CWI39_1101p0010"/>
<evidence type="ECO:0000313" key="3">
    <source>
        <dbReference type="Proteomes" id="UP000293045"/>
    </source>
</evidence>
<gene>
    <name evidence="2" type="ORF">CWI39_1101p0010</name>
</gene>
<accession>A0A4Q9L564</accession>